<sequence length="218" mass="23964">MTEYDSDLRDARTRPRMVASLPLRSLDDGKRRLRNRLTRSERQELVLTLLDVAVAALRESGVVNEVALVSGDDRALGLAAHMKLVPIREATAGLNSALLTAREWAKQARADAHLIILPDLPLLRASDIRAVVEAAFAGAGVVLCPDRTDTGTNLLLTHPRDAIRPLFGSGSFERHQQAAVEAGLPARIVRTPGTSWDIDTAEDFDEWILIEKRAEHQV</sequence>
<dbReference type="AlphaFoldDB" id="A0A6J4K5D7"/>
<dbReference type="PANTHER" id="PTHR40392:SF1">
    <property type="entry name" value="2-PHOSPHO-L-LACTATE GUANYLYLTRANSFERASE"/>
    <property type="match status" value="1"/>
</dbReference>
<dbReference type="PANTHER" id="PTHR40392">
    <property type="entry name" value="2-PHOSPHO-L-LACTATE GUANYLYLTRANSFERASE"/>
    <property type="match status" value="1"/>
</dbReference>
<dbReference type="GO" id="GO:0052645">
    <property type="term" value="P:F420-0 metabolic process"/>
    <property type="evidence" value="ECO:0007669"/>
    <property type="project" value="UniProtKB-UniRule"/>
</dbReference>
<keyword evidence="3 5" id="KW-0547">Nucleotide-binding</keyword>
<dbReference type="InterPro" id="IPR029044">
    <property type="entry name" value="Nucleotide-diphossugar_trans"/>
</dbReference>
<comment type="function">
    <text evidence="5">Guanylyltransferase that catalyzes the activation of phosphoenolpyruvate (PEP) as enolpyruvoyl-2-diphospho-5'-guanosine, via the condensation of PEP with GTP. It is involved in the biosynthesis of coenzyme F420, a hydride carrier cofactor.</text>
</comment>
<comment type="similarity">
    <text evidence="5">Belongs to the CofC family.</text>
</comment>
<reference evidence="6" key="1">
    <citation type="submission" date="2020-02" db="EMBL/GenBank/DDBJ databases">
        <authorList>
            <person name="Meier V. D."/>
        </authorList>
    </citation>
    <scope>NUCLEOTIDE SEQUENCE</scope>
    <source>
        <strain evidence="6">AVDCRST_MAG26</strain>
    </source>
</reference>
<dbReference type="GO" id="GO:0043814">
    <property type="term" value="F:phospholactate guanylyltransferase activity"/>
    <property type="evidence" value="ECO:0007669"/>
    <property type="project" value="InterPro"/>
</dbReference>
<keyword evidence="4 5" id="KW-0342">GTP-binding</keyword>
<name>A0A6J4K5D7_9CHLR</name>
<evidence type="ECO:0000256" key="2">
    <source>
        <dbReference type="ARBA" id="ARBA00022695"/>
    </source>
</evidence>
<dbReference type="UniPathway" id="UPA00071"/>
<evidence type="ECO:0000256" key="4">
    <source>
        <dbReference type="ARBA" id="ARBA00023134"/>
    </source>
</evidence>
<dbReference type="Gene3D" id="3.90.550.10">
    <property type="entry name" value="Spore Coat Polysaccharide Biosynthesis Protein SpsA, Chain A"/>
    <property type="match status" value="1"/>
</dbReference>
<dbReference type="HAMAP" id="MF_02114">
    <property type="entry name" value="CofC"/>
    <property type="match status" value="1"/>
</dbReference>
<accession>A0A6J4K5D7</accession>
<dbReference type="EMBL" id="CADCTK010001058">
    <property type="protein sequence ID" value="CAA9296023.1"/>
    <property type="molecule type" value="Genomic_DNA"/>
</dbReference>
<gene>
    <name evidence="5" type="primary">fbiD</name>
    <name evidence="6" type="ORF">AVDCRST_MAG26-4447</name>
</gene>
<comment type="pathway">
    <text evidence="5">Cofactor biosynthesis; coenzyme F420 biosynthesis.</text>
</comment>
<keyword evidence="1 5" id="KW-0808">Transferase</keyword>
<dbReference type="EC" id="2.7.7.105" evidence="5"/>
<evidence type="ECO:0000313" key="6">
    <source>
        <dbReference type="EMBL" id="CAA9296023.1"/>
    </source>
</evidence>
<dbReference type="GO" id="GO:0005525">
    <property type="term" value="F:GTP binding"/>
    <property type="evidence" value="ECO:0007669"/>
    <property type="project" value="UniProtKB-KW"/>
</dbReference>
<keyword evidence="2 5" id="KW-0548">Nucleotidyltransferase</keyword>
<evidence type="ECO:0000256" key="5">
    <source>
        <dbReference type="HAMAP-Rule" id="MF_02114"/>
    </source>
</evidence>
<proteinExistence type="inferred from homology"/>
<dbReference type="NCBIfam" id="TIGR03552">
    <property type="entry name" value="F420_cofC"/>
    <property type="match status" value="1"/>
</dbReference>
<evidence type="ECO:0000256" key="1">
    <source>
        <dbReference type="ARBA" id="ARBA00022679"/>
    </source>
</evidence>
<dbReference type="Pfam" id="PF01983">
    <property type="entry name" value="CofC"/>
    <property type="match status" value="1"/>
</dbReference>
<comment type="catalytic activity">
    <reaction evidence="5">
        <text>phosphoenolpyruvate + GTP + H(+) = enolpyruvoyl-2-diphospho-5'-guanosine + diphosphate</text>
        <dbReference type="Rhea" id="RHEA:30519"/>
        <dbReference type="ChEBI" id="CHEBI:15378"/>
        <dbReference type="ChEBI" id="CHEBI:33019"/>
        <dbReference type="ChEBI" id="CHEBI:37565"/>
        <dbReference type="ChEBI" id="CHEBI:58702"/>
        <dbReference type="ChEBI" id="CHEBI:143701"/>
        <dbReference type="EC" id="2.7.7.105"/>
    </reaction>
</comment>
<dbReference type="InterPro" id="IPR002835">
    <property type="entry name" value="CofC"/>
</dbReference>
<evidence type="ECO:0000256" key="3">
    <source>
        <dbReference type="ARBA" id="ARBA00022741"/>
    </source>
</evidence>
<organism evidence="6">
    <name type="scientific">uncultured Chloroflexia bacterium</name>
    <dbReference type="NCBI Taxonomy" id="1672391"/>
    <lineage>
        <taxon>Bacteria</taxon>
        <taxon>Bacillati</taxon>
        <taxon>Chloroflexota</taxon>
        <taxon>Chloroflexia</taxon>
        <taxon>environmental samples</taxon>
    </lineage>
</organism>
<dbReference type="SUPFAM" id="SSF53448">
    <property type="entry name" value="Nucleotide-diphospho-sugar transferases"/>
    <property type="match status" value="1"/>
</dbReference>
<protein>
    <recommendedName>
        <fullName evidence="5">Phosphoenolpyruvate guanylyltransferase</fullName>
        <shortName evidence="5">PEP guanylyltransferase</shortName>
        <ecNumber evidence="5">2.7.7.105</ecNumber>
    </recommendedName>
</protein>